<accession>A0A1Q9D7K6</accession>
<proteinExistence type="predicted"/>
<feature type="region of interest" description="Disordered" evidence="2">
    <location>
        <begin position="236"/>
        <end position="359"/>
    </location>
</feature>
<evidence type="ECO:0000313" key="3">
    <source>
        <dbReference type="EMBL" id="OLP91175.1"/>
    </source>
</evidence>
<reference evidence="3 4" key="1">
    <citation type="submission" date="2016-02" db="EMBL/GenBank/DDBJ databases">
        <title>Genome analysis of coral dinoflagellate symbionts highlights evolutionary adaptations to a symbiotic lifestyle.</title>
        <authorList>
            <person name="Aranda M."/>
            <person name="Li Y."/>
            <person name="Liew Y.J."/>
            <person name="Baumgarten S."/>
            <person name="Simakov O."/>
            <person name="Wilson M."/>
            <person name="Piel J."/>
            <person name="Ashoor H."/>
            <person name="Bougouffa S."/>
            <person name="Bajic V.B."/>
            <person name="Ryu T."/>
            <person name="Ravasi T."/>
            <person name="Bayer T."/>
            <person name="Micklem G."/>
            <person name="Kim H."/>
            <person name="Bhak J."/>
            <person name="Lajeunesse T.C."/>
            <person name="Voolstra C.R."/>
        </authorList>
    </citation>
    <scope>NUCLEOTIDE SEQUENCE [LARGE SCALE GENOMIC DNA]</scope>
    <source>
        <strain evidence="3 4">CCMP2467</strain>
    </source>
</reference>
<feature type="compositionally biased region" description="Basic and acidic residues" evidence="2">
    <location>
        <begin position="236"/>
        <end position="248"/>
    </location>
</feature>
<feature type="region of interest" description="Disordered" evidence="2">
    <location>
        <begin position="1181"/>
        <end position="1247"/>
    </location>
</feature>
<feature type="compositionally biased region" description="Basic and acidic residues" evidence="2">
    <location>
        <begin position="1066"/>
        <end position="1076"/>
    </location>
</feature>
<dbReference type="OrthoDB" id="421130at2759"/>
<protein>
    <submittedName>
        <fullName evidence="3">Uncharacterized protein</fullName>
    </submittedName>
</protein>
<feature type="compositionally biased region" description="Low complexity" evidence="2">
    <location>
        <begin position="15"/>
        <end position="25"/>
    </location>
</feature>
<evidence type="ECO:0000256" key="2">
    <source>
        <dbReference type="SAM" id="MobiDB-lite"/>
    </source>
</evidence>
<dbReference type="EMBL" id="LSRX01000676">
    <property type="protein sequence ID" value="OLP91175.1"/>
    <property type="molecule type" value="Genomic_DNA"/>
</dbReference>
<keyword evidence="1" id="KW-0175">Coiled coil</keyword>
<sequence>MLSSMALYGMGQGPQGDQSQSQGGDESADDDQSSHPESTTDVAVRASAASARQCEQCGQSYQQVDKYLLPKQVPLKWARMRQTETGREPDGWECWGCEEIEDAFNQHREDCGMPGARVTKGDQVDVKSILKQQAYVDKFREGEWVPLLEYLVEEAHFRPSDVDTLAKQMFAAEQVCKVPIHYDNRQPGVLLFKGNRKKEDMEYQGDAENVQRMFGERAQGLVQMSNTARNIDDVRRDVSSHMSAREAADPEAAACEDSKQNEPASQPTLDFNIFDMGGGASSTAKPGSKRASKTPLPPAAEPLLNNGLSDNPGTQNGPPSPERPSHLQGKGKGRGKGRGGGGGSGEAPGNPAKKAKQSELDKADDLLRATHERYNDAMLWQNRPKKKEIDKQSKALGDMAAKVLSVGDEGGFQKSNLLNDRCLDLEAKFELFNNISKNPKDFVTQSMEESTLQILMNTEATVLNNIIVFTATETLKMTDVESKLEEGSRLFFKVCGFSSESIISVRLLKLKLDHDAVDGSAGSASQSHSGDSEAPVPALQQVIFSMWLDRACRARVQAKFTAMVNQCPVPTIDFNKVSLSWKPPTSDIGDVAGEFSSLMKLDVQVLRTMLTDWSKALIGVLLPDRTLWAGLESAAKRAVTPASVVQNAQQIIQDFPIDYVNEMTGSPSTGSLRALLHQDKFDKIQMALGIMKSVEVLPQELWIQGKFEDGAPTHDELAGLTKWLLHFEVYAGAEQQMQKMLALWADVESTCLLCWTAERDLTLENFEKACKAIVRMQESAATGELEQALALEAVPGVLKNVGAKLIACVRAAGGHGLQVKWLRRLLEAGKYADIAKTETLRILYLGKEADGILRTLRSCSELLEIEVAELAMEEKESLRTALKIYVQVKIANRADVDAAGKQEALTKLEALKNQLTATFDSLAAKYDETRQERASWANEHMSITTRLAEMDPTVFSEGAAHAVDNAFAEDLWRIITSHEKDFDGEDALLEAYNKLKTSILAAPTVDSYGYLVSCIMLVELLLPDHPQSNDIATLAAQFYKYSATHLRTLKKQLPQKATEKLERVIKESKSKKKDESAAPSGGGRPSESSDMPPPSEVASACATEGGFAWSAHDGNAVNLRMSAGNAMSVPVLGGVLTADAEALAHAVLQGEAILPESLVQGQQQFEDLRDVPGEDITEDVSIEEEPEEGSSYGLLDGPQPASSIFEEEEEGEAPVARGRSRSPPPVTVARSRRSSVAEPDAERTPSRRISRAELLDHLPASIRTRLEERRVEEEANVSIRKKLMGFWPNRLSTKEQVERELKELPESLKYWECTPSVRQHIDRSRAKEWKKYEDFQAAIPIKGAQLKELLDAGHVPIPSKWVDTIKNFHERLKPDYIPEFKSRLVSCGWRTWFLAQGRP</sequence>
<feature type="coiled-coil region" evidence="1">
    <location>
        <begin position="905"/>
        <end position="932"/>
    </location>
</feature>
<dbReference type="Proteomes" id="UP000186817">
    <property type="component" value="Unassembled WGS sequence"/>
</dbReference>
<comment type="caution">
    <text evidence="3">The sequence shown here is derived from an EMBL/GenBank/DDBJ whole genome shotgun (WGS) entry which is preliminary data.</text>
</comment>
<gene>
    <name evidence="3" type="ORF">AK812_SmicGene27119</name>
</gene>
<evidence type="ECO:0000313" key="4">
    <source>
        <dbReference type="Proteomes" id="UP000186817"/>
    </source>
</evidence>
<organism evidence="3 4">
    <name type="scientific">Symbiodinium microadriaticum</name>
    <name type="common">Dinoflagellate</name>
    <name type="synonym">Zooxanthella microadriatica</name>
    <dbReference type="NCBI Taxonomy" id="2951"/>
    <lineage>
        <taxon>Eukaryota</taxon>
        <taxon>Sar</taxon>
        <taxon>Alveolata</taxon>
        <taxon>Dinophyceae</taxon>
        <taxon>Suessiales</taxon>
        <taxon>Symbiodiniaceae</taxon>
        <taxon>Symbiodinium</taxon>
    </lineage>
</organism>
<evidence type="ECO:0000256" key="1">
    <source>
        <dbReference type="SAM" id="Coils"/>
    </source>
</evidence>
<keyword evidence="4" id="KW-1185">Reference proteome</keyword>
<name>A0A1Q9D7K6_SYMMI</name>
<feature type="region of interest" description="Disordered" evidence="2">
    <location>
        <begin position="1066"/>
        <end position="1100"/>
    </location>
</feature>
<feature type="region of interest" description="Disordered" evidence="2">
    <location>
        <begin position="1"/>
        <end position="46"/>
    </location>
</feature>